<dbReference type="KEGG" id="gtr:GLOTRDRAFT_129926"/>
<dbReference type="GeneID" id="19302025"/>
<dbReference type="OrthoDB" id="3259617at2759"/>
<evidence type="ECO:0000313" key="3">
    <source>
        <dbReference type="Proteomes" id="UP000030669"/>
    </source>
</evidence>
<feature type="region of interest" description="Disordered" evidence="1">
    <location>
        <begin position="1"/>
        <end position="22"/>
    </location>
</feature>
<proteinExistence type="predicted"/>
<sequence length="1405" mass="154340">MAPQHALPTPTSTPQKPKDADEELFRSSIETLVKSDRHETKKPPTPHDICDAYDAMSSRIRAHPSIVTDPKRATTVLQPLKNELLTIVGCLRRDINRAKHDCGTPQHQGGAEDEKRDPKVVRRALESTACCHSAIRFLSVIFRMPVLQSVFAAHNLGTLLDILLDALFERQAHGINGHKTYEAIMWTLKSMELPASIYSAKAERVYEVLKLRLRTDDVADADTSSIICDALKVTADLLRHRPSIFLSPLTRLLPQVLTRISTASFVIRSQAGIALGRYALCLLDLRKIPNEYPSRLSRRISDAVITYVTRQWQTYSKARKQRSGWSGGRAASTTLPGLIFSAFSDTDTGDSPAARQDPLWGASVLSSLVVLLGHDLYKQPCALKMVLQCVATLTASKCRVTRELHPLIWKCCTWAFSEVAADGSERSQEDSEDNTRERALAVVKQELGKGLGLALVAVLLCQRRRYTVGAVPDVAESNKREEFSTDNISQALAVIADMVHAHLPEGLAILKHLVGTIGFAVSEDTPKRQWTAVDLVNRNILTGSTLPVDDTNKLQKVIRQMNELPLNILPSLSEEQIMEQWDPIFALWTRGAEACIKDAPGIAVCNDLEFIWQSLLLVQAQLTQGHSHLTAEPENASQVAALFERLLALAATIPTKMSDSLRLLYRLWVVVTHVFSAPWLSGTADVILTALLNIDMPSDAGDAKDPYGRLCHALLYCGTPPLLLSLHSGTADTDRIAQDRKRWMRLARIWPDIASDLQDTLALIIKPFRHWDLTAYEIVLWEALVQFAITLGKGSSSHPSRILQDVCSAIEPEEVTTFASIRQTICVLLRHVDVPTADDIPSSLFLLLDKLLAEMYGSASPGCSLFYEPLEILERVMNSLPPSHVLNAMTIMKAGLLRWIQDEKNLIPEKEYNHTIMSLYSTTLAKLGELPRSVSILECTAEFLASAFYSVRPLALGPSTFKRFWESHYRGIEKDEHFPPVLSVCLAALYGNQLQTSQTSLRHASDQDVGSLYTSPLKATPRPHRKTPVTSSKRQGLPAEDGQGGGIDSPSLSHGWKTEEQIEESAALRPPPFFAVGNRGNSSRHPGTFLSKAARDASSVPSSVPRPISPPLSSPLVSWQRQNQNKRRTPMDTPLDACPVTGKPIPDALDGKKHSGFSDALGLSVSRGGYSSYDRTRARIKIAPATGSRLDFAIAKPDVVSPGIFPTRASTTEDQLNYALPLASPFVERPFKRMRAEEDSTASSSLVSMNDSGVDVQPAPEASDRVENSGWAEPPTQATDISDDHILTAWDRTESNDRHSIDVLDSSSVSLGGDLPRPVRSQTAPASSSHASSSHAQARTLRRSLTAPAPSSADYLETLRQAVTLLSDSAPDLSLDQLLEGQKLVSELGYTFTEQLGKRLRGAPG</sequence>
<dbReference type="RefSeq" id="XP_007866861.1">
    <property type="nucleotide sequence ID" value="XM_007868670.1"/>
</dbReference>
<dbReference type="Proteomes" id="UP000030669">
    <property type="component" value="Unassembled WGS sequence"/>
</dbReference>
<protein>
    <recommendedName>
        <fullName evidence="4">Telomere-associated protein Rif1 N-terminal domain-containing protein</fullName>
    </recommendedName>
</protein>
<name>S7Q3L6_GLOTA</name>
<dbReference type="OMA" id="HIWICLV"/>
<keyword evidence="3" id="KW-1185">Reference proteome</keyword>
<evidence type="ECO:0000313" key="2">
    <source>
        <dbReference type="EMBL" id="EPQ54576.1"/>
    </source>
</evidence>
<feature type="compositionally biased region" description="Polar residues" evidence="1">
    <location>
        <begin position="1241"/>
        <end position="1251"/>
    </location>
</feature>
<feature type="region of interest" description="Disordered" evidence="1">
    <location>
        <begin position="1305"/>
        <end position="1349"/>
    </location>
</feature>
<feature type="region of interest" description="Disordered" evidence="1">
    <location>
        <begin position="1001"/>
        <end position="1137"/>
    </location>
</feature>
<feature type="region of interest" description="Disordered" evidence="1">
    <location>
        <begin position="1235"/>
        <end position="1284"/>
    </location>
</feature>
<gene>
    <name evidence="2" type="ORF">GLOTRDRAFT_129926</name>
</gene>
<evidence type="ECO:0008006" key="4">
    <source>
        <dbReference type="Google" id="ProtNLM"/>
    </source>
</evidence>
<reference evidence="2 3" key="1">
    <citation type="journal article" date="2012" name="Science">
        <title>The Paleozoic origin of enzymatic lignin decomposition reconstructed from 31 fungal genomes.</title>
        <authorList>
            <person name="Floudas D."/>
            <person name="Binder M."/>
            <person name="Riley R."/>
            <person name="Barry K."/>
            <person name="Blanchette R.A."/>
            <person name="Henrissat B."/>
            <person name="Martinez A.T."/>
            <person name="Otillar R."/>
            <person name="Spatafora J.W."/>
            <person name="Yadav J.S."/>
            <person name="Aerts A."/>
            <person name="Benoit I."/>
            <person name="Boyd A."/>
            <person name="Carlson A."/>
            <person name="Copeland A."/>
            <person name="Coutinho P.M."/>
            <person name="de Vries R.P."/>
            <person name="Ferreira P."/>
            <person name="Findley K."/>
            <person name="Foster B."/>
            <person name="Gaskell J."/>
            <person name="Glotzer D."/>
            <person name="Gorecki P."/>
            <person name="Heitman J."/>
            <person name="Hesse C."/>
            <person name="Hori C."/>
            <person name="Igarashi K."/>
            <person name="Jurgens J.A."/>
            <person name="Kallen N."/>
            <person name="Kersten P."/>
            <person name="Kohler A."/>
            <person name="Kuees U."/>
            <person name="Kumar T.K.A."/>
            <person name="Kuo A."/>
            <person name="LaButti K."/>
            <person name="Larrondo L.F."/>
            <person name="Lindquist E."/>
            <person name="Ling A."/>
            <person name="Lombard V."/>
            <person name="Lucas S."/>
            <person name="Lundell T."/>
            <person name="Martin R."/>
            <person name="McLaughlin D.J."/>
            <person name="Morgenstern I."/>
            <person name="Morin E."/>
            <person name="Murat C."/>
            <person name="Nagy L.G."/>
            <person name="Nolan M."/>
            <person name="Ohm R.A."/>
            <person name="Patyshakuliyeva A."/>
            <person name="Rokas A."/>
            <person name="Ruiz-Duenas F.J."/>
            <person name="Sabat G."/>
            <person name="Salamov A."/>
            <person name="Samejima M."/>
            <person name="Schmutz J."/>
            <person name="Slot J.C."/>
            <person name="St John F."/>
            <person name="Stenlid J."/>
            <person name="Sun H."/>
            <person name="Sun S."/>
            <person name="Syed K."/>
            <person name="Tsang A."/>
            <person name="Wiebenga A."/>
            <person name="Young D."/>
            <person name="Pisabarro A."/>
            <person name="Eastwood D.C."/>
            <person name="Martin F."/>
            <person name="Cullen D."/>
            <person name="Grigoriev I.V."/>
            <person name="Hibbett D.S."/>
        </authorList>
    </citation>
    <scope>NUCLEOTIDE SEQUENCE [LARGE SCALE GENOMIC DNA]</scope>
    <source>
        <strain evidence="2 3">ATCC 11539</strain>
    </source>
</reference>
<dbReference type="eggNOG" id="ENOG502SHJD">
    <property type="taxonomic scope" value="Eukaryota"/>
</dbReference>
<feature type="compositionally biased region" description="Low complexity" evidence="1">
    <location>
        <begin position="1305"/>
        <end position="1338"/>
    </location>
</feature>
<dbReference type="EMBL" id="KB469303">
    <property type="protein sequence ID" value="EPQ54576.1"/>
    <property type="molecule type" value="Genomic_DNA"/>
</dbReference>
<organism evidence="2 3">
    <name type="scientific">Gloeophyllum trabeum (strain ATCC 11539 / FP-39264 / Madison 617)</name>
    <name type="common">Brown rot fungus</name>
    <dbReference type="NCBI Taxonomy" id="670483"/>
    <lineage>
        <taxon>Eukaryota</taxon>
        <taxon>Fungi</taxon>
        <taxon>Dikarya</taxon>
        <taxon>Basidiomycota</taxon>
        <taxon>Agaricomycotina</taxon>
        <taxon>Agaricomycetes</taxon>
        <taxon>Gloeophyllales</taxon>
        <taxon>Gloeophyllaceae</taxon>
        <taxon>Gloeophyllum</taxon>
    </lineage>
</organism>
<evidence type="ECO:0000256" key="1">
    <source>
        <dbReference type="SAM" id="MobiDB-lite"/>
    </source>
</evidence>
<accession>S7Q3L6</accession>
<dbReference type="HOGENOM" id="CLU_001598_1_0_1"/>